<evidence type="ECO:0000313" key="8">
    <source>
        <dbReference type="Proteomes" id="UP000319353"/>
    </source>
</evidence>
<dbReference type="EMBL" id="VBAL01000017">
    <property type="protein sequence ID" value="TMJ06307.1"/>
    <property type="molecule type" value="Genomic_DNA"/>
</dbReference>
<dbReference type="Proteomes" id="UP000319353">
    <property type="component" value="Unassembled WGS sequence"/>
</dbReference>
<feature type="transmembrane region" description="Helical" evidence="6">
    <location>
        <begin position="271"/>
        <end position="287"/>
    </location>
</feature>
<feature type="transmembrane region" description="Helical" evidence="6">
    <location>
        <begin position="6"/>
        <end position="25"/>
    </location>
</feature>
<dbReference type="PANTHER" id="PTHR43370">
    <property type="entry name" value="SUGAR ABC TRANSPORTER INTEGRAL MEMBRANE PROTEIN-RELATED"/>
    <property type="match status" value="1"/>
</dbReference>
<protein>
    <submittedName>
        <fullName evidence="7">ABC transporter permease</fullName>
    </submittedName>
</protein>
<dbReference type="AlphaFoldDB" id="A0A537LF12"/>
<dbReference type="InterPro" id="IPR001851">
    <property type="entry name" value="ABC_transp_permease"/>
</dbReference>
<evidence type="ECO:0000256" key="4">
    <source>
        <dbReference type="ARBA" id="ARBA00022989"/>
    </source>
</evidence>
<organism evidence="7 8">
    <name type="scientific">Candidatus Segetimicrobium genomatis</name>
    <dbReference type="NCBI Taxonomy" id="2569760"/>
    <lineage>
        <taxon>Bacteria</taxon>
        <taxon>Bacillati</taxon>
        <taxon>Candidatus Sysuimicrobiota</taxon>
        <taxon>Candidatus Sysuimicrobiia</taxon>
        <taxon>Candidatus Sysuimicrobiales</taxon>
        <taxon>Candidatus Segetimicrobiaceae</taxon>
        <taxon>Candidatus Segetimicrobium</taxon>
    </lineage>
</organism>
<feature type="transmembrane region" description="Helical" evidence="6">
    <location>
        <begin position="142"/>
        <end position="159"/>
    </location>
</feature>
<dbReference type="CDD" id="cd06580">
    <property type="entry name" value="TM_PBP1_transp_TpRbsC_like"/>
    <property type="match status" value="1"/>
</dbReference>
<name>A0A537LF12_9BACT</name>
<keyword evidence="5 6" id="KW-0472">Membrane</keyword>
<dbReference type="GO" id="GO:0005886">
    <property type="term" value="C:plasma membrane"/>
    <property type="evidence" value="ECO:0007669"/>
    <property type="project" value="UniProtKB-SubCell"/>
</dbReference>
<feature type="transmembrane region" description="Helical" evidence="6">
    <location>
        <begin position="62"/>
        <end position="84"/>
    </location>
</feature>
<sequence length="304" mass="31711">MSVPFLESVLLGAILSGTPLLYAALGEVIEERAGIVNLGLEGVMLMGAVTSFAITVQTGSAALGVLAGATAGSLFNLILALLVVTRRANQLASGLALMFFGVGLSALLGAPYIGSRIAGLNPLEIPTLAHLPYLGALFRSDILVYLAMPAAALVWWGLFRTRWGLSLRAVGENPTAAYAAGYSPRAIQYQALFIAGLFGGIAGAELSIGIAKTWAEWMTAGRGFIAVALVIFSRWHPLRTVWGAVLFGGAVALQLQLQARGASVSPFLLDTLPYLLSLGVVLIWAGGRHHAAPASLGRVFEGTE</sequence>
<evidence type="ECO:0000256" key="6">
    <source>
        <dbReference type="SAM" id="Phobius"/>
    </source>
</evidence>
<dbReference type="PANTHER" id="PTHR43370:SF2">
    <property type="entry name" value="ABC TRANSPORTER PERMEASE PROTEIN"/>
    <property type="match status" value="1"/>
</dbReference>
<comment type="caution">
    <text evidence="7">The sequence shown here is derived from an EMBL/GenBank/DDBJ whole genome shotgun (WGS) entry which is preliminary data.</text>
</comment>
<evidence type="ECO:0000256" key="3">
    <source>
        <dbReference type="ARBA" id="ARBA00022692"/>
    </source>
</evidence>
<evidence type="ECO:0000256" key="1">
    <source>
        <dbReference type="ARBA" id="ARBA00004651"/>
    </source>
</evidence>
<feature type="transmembrane region" description="Helical" evidence="6">
    <location>
        <begin position="91"/>
        <end position="113"/>
    </location>
</feature>
<comment type="subcellular location">
    <subcellularLocation>
        <location evidence="1">Cell membrane</location>
        <topology evidence="1">Multi-pass membrane protein</topology>
    </subcellularLocation>
</comment>
<gene>
    <name evidence="7" type="ORF">E6H01_02065</name>
</gene>
<feature type="transmembrane region" description="Helical" evidence="6">
    <location>
        <begin position="240"/>
        <end position="259"/>
    </location>
</feature>
<evidence type="ECO:0000256" key="5">
    <source>
        <dbReference type="ARBA" id="ARBA00023136"/>
    </source>
</evidence>
<keyword evidence="2" id="KW-1003">Cell membrane</keyword>
<feature type="transmembrane region" description="Helical" evidence="6">
    <location>
        <begin position="191"/>
        <end position="211"/>
    </location>
</feature>
<dbReference type="Pfam" id="PF02653">
    <property type="entry name" value="BPD_transp_2"/>
    <property type="match status" value="1"/>
</dbReference>
<reference evidence="7 8" key="1">
    <citation type="journal article" date="2019" name="Nat. Microbiol.">
        <title>Mediterranean grassland soil C-N compound turnover is dependent on rainfall and depth, and is mediated by genomically divergent microorganisms.</title>
        <authorList>
            <person name="Diamond S."/>
            <person name="Andeer P.F."/>
            <person name="Li Z."/>
            <person name="Crits-Christoph A."/>
            <person name="Burstein D."/>
            <person name="Anantharaman K."/>
            <person name="Lane K.R."/>
            <person name="Thomas B.C."/>
            <person name="Pan C."/>
            <person name="Northen T.R."/>
            <person name="Banfield J.F."/>
        </authorList>
    </citation>
    <scope>NUCLEOTIDE SEQUENCE [LARGE SCALE GENOMIC DNA]</scope>
    <source>
        <strain evidence="7">NP_4</strain>
    </source>
</reference>
<feature type="transmembrane region" description="Helical" evidence="6">
    <location>
        <begin position="37"/>
        <end position="56"/>
    </location>
</feature>
<keyword evidence="4 6" id="KW-1133">Transmembrane helix</keyword>
<evidence type="ECO:0000256" key="2">
    <source>
        <dbReference type="ARBA" id="ARBA00022475"/>
    </source>
</evidence>
<keyword evidence="3 6" id="KW-0812">Transmembrane</keyword>
<dbReference type="GO" id="GO:0022857">
    <property type="term" value="F:transmembrane transporter activity"/>
    <property type="evidence" value="ECO:0007669"/>
    <property type="project" value="InterPro"/>
</dbReference>
<accession>A0A537LF12</accession>
<proteinExistence type="predicted"/>
<evidence type="ECO:0000313" key="7">
    <source>
        <dbReference type="EMBL" id="TMJ06307.1"/>
    </source>
</evidence>